<feature type="binding site" evidence="7 11">
    <location>
        <position position="461"/>
    </location>
    <ligand>
        <name>[4Fe-4S] cluster</name>
        <dbReference type="ChEBI" id="CHEBI:49883"/>
    </ligand>
</feature>
<keyword evidence="6 7" id="KW-0315">Glutamine amidotransferase</keyword>
<dbReference type="Proteomes" id="UP000366051">
    <property type="component" value="Chromosome"/>
</dbReference>
<dbReference type="InterPro" id="IPR029057">
    <property type="entry name" value="PRTase-like"/>
</dbReference>
<proteinExistence type="inferred from homology"/>
<keyword evidence="3 7" id="KW-0328">Glycosyltransferase</keyword>
<dbReference type="EMBL" id="CP045875">
    <property type="protein sequence ID" value="QGG46286.1"/>
    <property type="molecule type" value="Genomic_DNA"/>
</dbReference>
<dbReference type="Gene3D" id="3.40.50.2020">
    <property type="match status" value="1"/>
</dbReference>
<keyword evidence="7 11" id="KW-0411">Iron-sulfur</keyword>
<dbReference type="GO" id="GO:0009113">
    <property type="term" value="P:purine nucleobase biosynthetic process"/>
    <property type="evidence" value="ECO:0007669"/>
    <property type="project" value="UniProtKB-UniRule"/>
</dbReference>
<dbReference type="CDD" id="cd06223">
    <property type="entry name" value="PRTases_typeI"/>
    <property type="match status" value="1"/>
</dbReference>
<dbReference type="GO" id="GO:0004044">
    <property type="term" value="F:amidophosphoribosyltransferase activity"/>
    <property type="evidence" value="ECO:0007669"/>
    <property type="project" value="UniProtKB-UniRule"/>
</dbReference>
<evidence type="ECO:0000256" key="3">
    <source>
        <dbReference type="ARBA" id="ARBA00022676"/>
    </source>
</evidence>
<comment type="catalytic activity">
    <reaction evidence="7 8">
        <text>5-phospho-beta-D-ribosylamine + L-glutamate + diphosphate = 5-phospho-alpha-D-ribose 1-diphosphate + L-glutamine + H2O</text>
        <dbReference type="Rhea" id="RHEA:14905"/>
        <dbReference type="ChEBI" id="CHEBI:15377"/>
        <dbReference type="ChEBI" id="CHEBI:29985"/>
        <dbReference type="ChEBI" id="CHEBI:33019"/>
        <dbReference type="ChEBI" id="CHEBI:58017"/>
        <dbReference type="ChEBI" id="CHEBI:58359"/>
        <dbReference type="ChEBI" id="CHEBI:58681"/>
        <dbReference type="EC" id="2.4.2.14"/>
    </reaction>
</comment>
<gene>
    <name evidence="7 13" type="primary">purF</name>
    <name evidence="13" type="ORF">FTV88_0107</name>
</gene>
<dbReference type="RefSeq" id="WP_153723891.1">
    <property type="nucleotide sequence ID" value="NZ_CP045875.1"/>
</dbReference>
<evidence type="ECO:0000256" key="1">
    <source>
        <dbReference type="ARBA" id="ARBA00005209"/>
    </source>
</evidence>
<evidence type="ECO:0000256" key="10">
    <source>
        <dbReference type="PIRSR" id="PIRSR000485-2"/>
    </source>
</evidence>
<dbReference type="KEGG" id="hcv:FTV88_0107"/>
<dbReference type="CDD" id="cd00715">
    <property type="entry name" value="GPATase_N"/>
    <property type="match status" value="1"/>
</dbReference>
<keyword evidence="7 11" id="KW-0408">Iron</keyword>
<feature type="binding site" evidence="7 10">
    <location>
        <position position="365"/>
    </location>
    <ligand>
        <name>Mg(2+)</name>
        <dbReference type="ChEBI" id="CHEBI:18420"/>
    </ligand>
</feature>
<dbReference type="PIRSF" id="PIRSF000485">
    <property type="entry name" value="Amd_phspho_trans"/>
    <property type="match status" value="1"/>
</dbReference>
<comment type="similarity">
    <text evidence="2 7 8">In the C-terminal section; belongs to the purine/pyrimidine phosphoribosyltransferase family.</text>
</comment>
<dbReference type="InterPro" id="IPR005854">
    <property type="entry name" value="PurF"/>
</dbReference>
<accession>A0A5Q2MYQ1</accession>
<dbReference type="EC" id="2.4.2.14" evidence="7"/>
<evidence type="ECO:0000259" key="12">
    <source>
        <dbReference type="PROSITE" id="PS51278"/>
    </source>
</evidence>
<evidence type="ECO:0000256" key="8">
    <source>
        <dbReference type="PIRNR" id="PIRNR000485"/>
    </source>
</evidence>
<evidence type="ECO:0000256" key="7">
    <source>
        <dbReference type="HAMAP-Rule" id="MF_01931"/>
    </source>
</evidence>
<dbReference type="InterPro" id="IPR000836">
    <property type="entry name" value="PRTase_dom"/>
</dbReference>
<keyword evidence="14" id="KW-1185">Reference proteome</keyword>
<dbReference type="NCBIfam" id="TIGR01134">
    <property type="entry name" value="purF"/>
    <property type="match status" value="1"/>
</dbReference>
<dbReference type="OrthoDB" id="9801213at2"/>
<feature type="binding site" evidence="7 10">
    <location>
        <position position="303"/>
    </location>
    <ligand>
        <name>Mg(2+)</name>
        <dbReference type="ChEBI" id="CHEBI:18420"/>
    </ligand>
</feature>
<feature type="active site" description="Nucleophile" evidence="7 9">
    <location>
        <position position="18"/>
    </location>
</feature>
<evidence type="ECO:0000256" key="5">
    <source>
        <dbReference type="ARBA" id="ARBA00022755"/>
    </source>
</evidence>
<dbReference type="GO" id="GO:0000287">
    <property type="term" value="F:magnesium ion binding"/>
    <property type="evidence" value="ECO:0007669"/>
    <property type="project" value="UniProtKB-UniRule"/>
</dbReference>
<dbReference type="UniPathway" id="UPA00074">
    <property type="reaction ID" value="UER00124"/>
</dbReference>
<dbReference type="Pfam" id="PF13522">
    <property type="entry name" value="GATase_6"/>
    <property type="match status" value="1"/>
</dbReference>
<evidence type="ECO:0000313" key="14">
    <source>
        <dbReference type="Proteomes" id="UP000366051"/>
    </source>
</evidence>
<dbReference type="Gene3D" id="3.60.20.10">
    <property type="entry name" value="Glutamine Phosphoribosylpyrophosphate, subunit 1, domain 1"/>
    <property type="match status" value="1"/>
</dbReference>
<dbReference type="PANTHER" id="PTHR11907">
    <property type="entry name" value="AMIDOPHOSPHORIBOSYLTRANSFERASE"/>
    <property type="match status" value="1"/>
</dbReference>
<keyword evidence="7 10" id="KW-0479">Metal-binding</keyword>
<dbReference type="GO" id="GO:0006189">
    <property type="term" value="P:'de novo' IMP biosynthetic process"/>
    <property type="evidence" value="ECO:0007669"/>
    <property type="project" value="UniProtKB-UniRule"/>
</dbReference>
<comment type="cofactor">
    <cofactor evidence="7 11">
        <name>[4Fe-4S] cluster</name>
        <dbReference type="ChEBI" id="CHEBI:49883"/>
    </cofactor>
    <text evidence="7 11">Binds 1 [4Fe-4S] cluster per subunit.</text>
</comment>
<protein>
    <recommendedName>
        <fullName evidence="7">Amidophosphoribosyltransferase</fullName>
        <shortName evidence="7">ATase</shortName>
        <ecNumber evidence="7">2.4.2.14</ecNumber>
    </recommendedName>
    <alternativeName>
        <fullName evidence="7">Glutamine phosphoribosylpyrophosphate amidotransferase</fullName>
        <shortName evidence="7">GPATase</shortName>
    </alternativeName>
</protein>
<dbReference type="HAMAP" id="MF_01931">
    <property type="entry name" value="PurF"/>
    <property type="match status" value="1"/>
</dbReference>
<dbReference type="InterPro" id="IPR029055">
    <property type="entry name" value="Ntn_hydrolases_N"/>
</dbReference>
<keyword evidence="4 7" id="KW-0808">Transferase</keyword>
<dbReference type="PROSITE" id="PS51278">
    <property type="entry name" value="GATASE_TYPE_2"/>
    <property type="match status" value="1"/>
</dbReference>
<evidence type="ECO:0000256" key="2">
    <source>
        <dbReference type="ARBA" id="ARBA00010138"/>
    </source>
</evidence>
<evidence type="ECO:0000256" key="11">
    <source>
        <dbReference type="PIRSR" id="PIRSR000485-3"/>
    </source>
</evidence>
<evidence type="ECO:0000256" key="6">
    <source>
        <dbReference type="ARBA" id="ARBA00022962"/>
    </source>
</evidence>
<feature type="binding site" evidence="7 11">
    <location>
        <position position="458"/>
    </location>
    <ligand>
        <name>[4Fe-4S] cluster</name>
        <dbReference type="ChEBI" id="CHEBI:49883"/>
    </ligand>
</feature>
<evidence type="ECO:0000256" key="9">
    <source>
        <dbReference type="PIRSR" id="PIRSR000485-1"/>
    </source>
</evidence>
<feature type="binding site" evidence="7 11">
    <location>
        <position position="256"/>
    </location>
    <ligand>
        <name>[4Fe-4S] cluster</name>
        <dbReference type="ChEBI" id="CHEBI:49883"/>
    </ligand>
</feature>
<sequence length="479" mass="52249">MSIDGIHDLPWDKMEEECGVIGIYGPGKEVARLAYFGMHALQHRGQESAGMAVGDGQEISLHKAMGLVTEVFPEKKIGELQNEKSQVAIGHVRYSTTGSSLVSNAQPLVFRYAKGMLAVAHNGNLTNAAELRQDLAVTGAVFQTTTDTEVIVNLLARYSQSSLEEALMKVMIDIKGSYSILVMTEDRILGMRDPYGVRPLCLGRLDNAYILASESCALDTMGATFIRDIEPGEIVVIDKKGLTSLKALTPLRRASCIFEYIYFARPDSVIDGIWVNLARRAMGRQLAQEVQIDGDIVIGVPDSGTAAAIGYSLESGIPFEEGLMKNRYIGRTFIQPTQEMRSQAVRLKLNAISKAVEGKRVIMIDDSIVRGTTSGKIVQMLRQAGAKEVHMLVSSPPITYPCYYGIDTAVRKELIAAVKTIEEIRELIGADSLHYLTEEGILNAIAEQGEGLTCKDFCTACFSGDYPIEVTDKQGSSCC</sequence>
<dbReference type="InterPro" id="IPR017932">
    <property type="entry name" value="GATase_2_dom"/>
</dbReference>
<comment type="pathway">
    <text evidence="1 7 8">Purine metabolism; IMP biosynthesis via de novo pathway; N(1)-(5-phospho-D-ribosyl)glycinamide from 5-phospho-alpha-D-ribose 1-diphosphate: step 1/2.</text>
</comment>
<evidence type="ECO:0000313" key="13">
    <source>
        <dbReference type="EMBL" id="QGG46286.1"/>
    </source>
</evidence>
<feature type="binding site" evidence="7 10">
    <location>
        <position position="366"/>
    </location>
    <ligand>
        <name>Mg(2+)</name>
        <dbReference type="ChEBI" id="CHEBI:18420"/>
    </ligand>
</feature>
<dbReference type="GO" id="GO:0051539">
    <property type="term" value="F:4 iron, 4 sulfur cluster binding"/>
    <property type="evidence" value="ECO:0007669"/>
    <property type="project" value="UniProtKB-KW"/>
</dbReference>
<comment type="function">
    <text evidence="7">Catalyzes the formation of phosphoribosylamine from phosphoribosylpyrophosphate (PRPP) and glutamine.</text>
</comment>
<feature type="domain" description="Glutamine amidotransferase type-2" evidence="12">
    <location>
        <begin position="18"/>
        <end position="240"/>
    </location>
</feature>
<dbReference type="SUPFAM" id="SSF56235">
    <property type="entry name" value="N-terminal nucleophile aminohydrolases (Ntn hydrolases)"/>
    <property type="match status" value="1"/>
</dbReference>
<reference evidence="14" key="1">
    <citation type="submission" date="2019-11" db="EMBL/GenBank/DDBJ databases">
        <title>Genome sequence of Heliorestis convoluta strain HH, an alkaliphilic and minimalistic phototrophic bacterium from a soda lake in Egypt.</title>
        <authorList>
            <person name="Dewey E.D."/>
            <person name="Stokes L.M."/>
            <person name="Burchell B.M."/>
            <person name="Shaffer K.N."/>
            <person name="Huntington A.M."/>
            <person name="Baker J.M."/>
            <person name="Nadendla S."/>
            <person name="Giglio M.G."/>
            <person name="Touchman J.W."/>
            <person name="Blankenship R.E."/>
            <person name="Madigan M.T."/>
            <person name="Sattley W.M."/>
        </authorList>
    </citation>
    <scope>NUCLEOTIDE SEQUENCE [LARGE SCALE GENOMIC DNA]</scope>
    <source>
        <strain evidence="14">HH</strain>
    </source>
</reference>
<feature type="binding site" evidence="7 11">
    <location>
        <position position="402"/>
    </location>
    <ligand>
        <name>[4Fe-4S] cluster</name>
        <dbReference type="ChEBI" id="CHEBI:49883"/>
    </ligand>
</feature>
<dbReference type="AlphaFoldDB" id="A0A5Q2MYQ1"/>
<keyword evidence="7" id="KW-0004">4Fe-4S</keyword>
<name>A0A5Q2MYQ1_9FIRM</name>
<organism evidence="13 14">
    <name type="scientific">Heliorestis convoluta</name>
    <dbReference type="NCBI Taxonomy" id="356322"/>
    <lineage>
        <taxon>Bacteria</taxon>
        <taxon>Bacillati</taxon>
        <taxon>Bacillota</taxon>
        <taxon>Clostridia</taxon>
        <taxon>Eubacteriales</taxon>
        <taxon>Heliobacteriaceae</taxon>
        <taxon>Heliorestis</taxon>
    </lineage>
</organism>
<dbReference type="InterPro" id="IPR035584">
    <property type="entry name" value="PurF_N"/>
</dbReference>
<keyword evidence="5 7" id="KW-0658">Purine biosynthesis</keyword>
<keyword evidence="7 10" id="KW-0460">Magnesium</keyword>
<evidence type="ECO:0000256" key="4">
    <source>
        <dbReference type="ARBA" id="ARBA00022679"/>
    </source>
</evidence>
<comment type="cofactor">
    <cofactor evidence="7 10">
        <name>Mg(2+)</name>
        <dbReference type="ChEBI" id="CHEBI:18420"/>
    </cofactor>
    <text evidence="7 10">Binds 1 Mg(2+) ion per subunit.</text>
</comment>
<dbReference type="SUPFAM" id="SSF53271">
    <property type="entry name" value="PRTase-like"/>
    <property type="match status" value="1"/>
</dbReference>